<evidence type="ECO:0000259" key="2">
    <source>
        <dbReference type="PROSITE" id="PS50003"/>
    </source>
</evidence>
<protein>
    <recommendedName>
        <fullName evidence="2">PH domain-containing protein</fullName>
    </recommendedName>
</protein>
<keyword evidence="4" id="KW-1185">Reference proteome</keyword>
<sequence length="386" mass="43304">MKFNEKNVSYFASCNSPLDKTGYLLKKAENHRNFQKRWFVLKGNLLFYYDKEGDKEPQGVIILEGCRVELADLEDCLYCFQISFSVKDSRSYAMAATNQEEMESWMKALSCSSYDYIKAMVDELQKQLDDLSHGNSENSPAMVVRTSVIQSCEVQDADGATGGSEPTPIPTIPEHVMELPPKQNMGTYERGKTESLAHRGAPRQSAYQRNSLPFNNYSNPSYDIWDPLVSSSKNPAEQPNGAAKPIPQFVIEQDSSESEEEEGKPSDSANNSNKNAQTDYKADQSDGQHVSRLATTGRKVMSVFYENLNMPLMSGSSDTSPRLTRKNVFGKGGHAAQGAKSAQARQSVFHVQNENVRTFSDMHEEFGMLIVRKMNMFRHRKTSESS</sequence>
<dbReference type="SUPFAM" id="SSF50729">
    <property type="entry name" value="PH domain-like"/>
    <property type="match status" value="1"/>
</dbReference>
<dbReference type="Gene3D" id="2.30.29.30">
    <property type="entry name" value="Pleckstrin-homology domain (PH domain)/Phosphotyrosine-binding domain (PTB)"/>
    <property type="match status" value="1"/>
</dbReference>
<feature type="region of interest" description="Disordered" evidence="1">
    <location>
        <begin position="179"/>
        <end position="213"/>
    </location>
</feature>
<dbReference type="GO" id="GO:0042147">
    <property type="term" value="P:retrograde transport, endosome to Golgi"/>
    <property type="evidence" value="ECO:0000318"/>
    <property type="project" value="GO_Central"/>
</dbReference>
<dbReference type="GO" id="GO:0005829">
    <property type="term" value="C:cytosol"/>
    <property type="evidence" value="ECO:0007669"/>
    <property type="project" value="GOC"/>
</dbReference>
<dbReference type="CDD" id="cd13288">
    <property type="entry name" value="PH_Ses"/>
    <property type="match status" value="1"/>
</dbReference>
<dbReference type="InterPro" id="IPR045188">
    <property type="entry name" value="Boi1/Boi2-like"/>
</dbReference>
<dbReference type="GO" id="GO:0001881">
    <property type="term" value="P:receptor recycling"/>
    <property type="evidence" value="ECO:0000318"/>
    <property type="project" value="GO_Central"/>
</dbReference>
<dbReference type="PANTHER" id="PTHR22902:SF53">
    <property type="entry name" value="INOSITOL PHOSPHATASE INTERACTING PROTEIN, ISOFORM A"/>
    <property type="match status" value="1"/>
</dbReference>
<dbReference type="SMART" id="SM00233">
    <property type="entry name" value="PH"/>
    <property type="match status" value="1"/>
</dbReference>
<feature type="domain" description="PH" evidence="2">
    <location>
        <begin position="17"/>
        <end position="114"/>
    </location>
</feature>
<dbReference type="EnsemblMetazoa" id="XM_779350">
    <property type="protein sequence ID" value="XP_784443"/>
    <property type="gene ID" value="LOC579222"/>
</dbReference>
<dbReference type="InterPro" id="IPR011993">
    <property type="entry name" value="PH-like_dom_sf"/>
</dbReference>
<evidence type="ECO:0000313" key="4">
    <source>
        <dbReference type="Proteomes" id="UP000007110"/>
    </source>
</evidence>
<dbReference type="KEGG" id="spu:579222"/>
<dbReference type="GO" id="GO:0007032">
    <property type="term" value="P:endosome organization"/>
    <property type="evidence" value="ECO:0000318"/>
    <property type="project" value="GO_Central"/>
</dbReference>
<accession>A0A7M7REA3</accession>
<feature type="compositionally biased region" description="Polar residues" evidence="1">
    <location>
        <begin position="267"/>
        <end position="278"/>
    </location>
</feature>
<dbReference type="PANTHER" id="PTHR22902">
    <property type="entry name" value="SESQUIPEDALIAN"/>
    <property type="match status" value="1"/>
</dbReference>
<dbReference type="PROSITE" id="PS50003">
    <property type="entry name" value="PH_DOMAIN"/>
    <property type="match status" value="1"/>
</dbReference>
<dbReference type="Proteomes" id="UP000007110">
    <property type="component" value="Unassembled WGS sequence"/>
</dbReference>
<dbReference type="RefSeq" id="XP_784443.2">
    <property type="nucleotide sequence ID" value="XM_779350.5"/>
</dbReference>
<feature type="region of interest" description="Disordered" evidence="1">
    <location>
        <begin position="253"/>
        <end position="291"/>
    </location>
</feature>
<dbReference type="GO" id="GO:0005769">
    <property type="term" value="C:early endosome"/>
    <property type="evidence" value="ECO:0000318"/>
    <property type="project" value="GO_Central"/>
</dbReference>
<dbReference type="OMA" id="FASCNSP"/>
<evidence type="ECO:0000256" key="1">
    <source>
        <dbReference type="SAM" id="MobiDB-lite"/>
    </source>
</evidence>
<dbReference type="AlphaFoldDB" id="A0A7M7REA3"/>
<dbReference type="FunFam" id="2.30.29.30:FF:000540">
    <property type="entry name" value="sesquipedalian-1-like"/>
    <property type="match status" value="1"/>
</dbReference>
<dbReference type="Pfam" id="PF00169">
    <property type="entry name" value="PH"/>
    <property type="match status" value="1"/>
</dbReference>
<dbReference type="InterPro" id="IPR001849">
    <property type="entry name" value="PH_domain"/>
</dbReference>
<dbReference type="GO" id="GO:0005802">
    <property type="term" value="C:trans-Golgi network"/>
    <property type="evidence" value="ECO:0000318"/>
    <property type="project" value="GO_Central"/>
</dbReference>
<proteinExistence type="predicted"/>
<name>A0A7M7REA3_STRPU</name>
<reference evidence="3" key="2">
    <citation type="submission" date="2021-01" db="UniProtKB">
        <authorList>
            <consortium name="EnsemblMetazoa"/>
        </authorList>
    </citation>
    <scope>IDENTIFICATION</scope>
</reference>
<dbReference type="GO" id="GO:0055037">
    <property type="term" value="C:recycling endosome"/>
    <property type="evidence" value="ECO:0000318"/>
    <property type="project" value="GO_Central"/>
</dbReference>
<dbReference type="InParanoid" id="A0A7M7REA3"/>
<dbReference type="OrthoDB" id="10261837at2759"/>
<dbReference type="GeneID" id="579222"/>
<evidence type="ECO:0000313" key="3">
    <source>
        <dbReference type="EnsemblMetazoa" id="XP_784443"/>
    </source>
</evidence>
<reference evidence="4" key="1">
    <citation type="submission" date="2015-02" db="EMBL/GenBank/DDBJ databases">
        <title>Genome sequencing for Strongylocentrotus purpuratus.</title>
        <authorList>
            <person name="Murali S."/>
            <person name="Liu Y."/>
            <person name="Vee V."/>
            <person name="English A."/>
            <person name="Wang M."/>
            <person name="Skinner E."/>
            <person name="Han Y."/>
            <person name="Muzny D.M."/>
            <person name="Worley K.C."/>
            <person name="Gibbs R.A."/>
        </authorList>
    </citation>
    <scope>NUCLEOTIDE SEQUENCE</scope>
</reference>
<organism evidence="3 4">
    <name type="scientific">Strongylocentrotus purpuratus</name>
    <name type="common">Purple sea urchin</name>
    <dbReference type="NCBI Taxonomy" id="7668"/>
    <lineage>
        <taxon>Eukaryota</taxon>
        <taxon>Metazoa</taxon>
        <taxon>Echinodermata</taxon>
        <taxon>Eleutherozoa</taxon>
        <taxon>Echinozoa</taxon>
        <taxon>Echinoidea</taxon>
        <taxon>Euechinoidea</taxon>
        <taxon>Echinacea</taxon>
        <taxon>Camarodonta</taxon>
        <taxon>Echinidea</taxon>
        <taxon>Strongylocentrotidae</taxon>
        <taxon>Strongylocentrotus</taxon>
    </lineage>
</organism>